<organism evidence="1 2">
    <name type="scientific">Racocetra persica</name>
    <dbReference type="NCBI Taxonomy" id="160502"/>
    <lineage>
        <taxon>Eukaryota</taxon>
        <taxon>Fungi</taxon>
        <taxon>Fungi incertae sedis</taxon>
        <taxon>Mucoromycota</taxon>
        <taxon>Glomeromycotina</taxon>
        <taxon>Glomeromycetes</taxon>
        <taxon>Diversisporales</taxon>
        <taxon>Gigasporaceae</taxon>
        <taxon>Racocetra</taxon>
    </lineage>
</organism>
<comment type="caution">
    <text evidence="1">The sequence shown here is derived from an EMBL/GenBank/DDBJ whole genome shotgun (WGS) entry which is preliminary data.</text>
</comment>
<proteinExistence type="predicted"/>
<sequence length="174" mass="20562">LNNLAHKAYISCVITHTTHEGAPRRDIIARTLFLTKFTSDKPVKYKKLSEEELQLLDEELIHKSKWKIKGSVIRSVLCEQYTTCSSQLCDHCKELQNDQVFKIQLRNNPITKYIYNQEIGDLLDMINHTNMNNKNYFWVKFAELDQKGSFNNKKIFEELCQIMVQIADREQYKK</sequence>
<protein>
    <submittedName>
        <fullName evidence="1">15584_t:CDS:1</fullName>
    </submittedName>
</protein>
<evidence type="ECO:0000313" key="1">
    <source>
        <dbReference type="EMBL" id="CAG8820911.1"/>
    </source>
</evidence>
<dbReference type="EMBL" id="CAJVQC010084226">
    <property type="protein sequence ID" value="CAG8820911.1"/>
    <property type="molecule type" value="Genomic_DNA"/>
</dbReference>
<name>A0ACA9S0U8_9GLOM</name>
<feature type="non-terminal residue" evidence="1">
    <location>
        <position position="174"/>
    </location>
</feature>
<feature type="non-terminal residue" evidence="1">
    <location>
        <position position="1"/>
    </location>
</feature>
<keyword evidence="2" id="KW-1185">Reference proteome</keyword>
<accession>A0ACA9S0U8</accession>
<evidence type="ECO:0000313" key="2">
    <source>
        <dbReference type="Proteomes" id="UP000789920"/>
    </source>
</evidence>
<dbReference type="Proteomes" id="UP000789920">
    <property type="component" value="Unassembled WGS sequence"/>
</dbReference>
<reference evidence="1" key="1">
    <citation type="submission" date="2021-06" db="EMBL/GenBank/DDBJ databases">
        <authorList>
            <person name="Kallberg Y."/>
            <person name="Tangrot J."/>
            <person name="Rosling A."/>
        </authorList>
    </citation>
    <scope>NUCLEOTIDE SEQUENCE</scope>
    <source>
        <strain evidence="1">MA461A</strain>
    </source>
</reference>
<gene>
    <name evidence="1" type="ORF">RPERSI_LOCUS25459</name>
</gene>